<comment type="caution">
    <text evidence="2">The sequence shown here is derived from an EMBL/GenBank/DDBJ whole genome shotgun (WGS) entry which is preliminary data.</text>
</comment>
<sequence>MVMWMILWVLAKTLVCVRRRRCKALLNLLQVTICRPSIRPFEGIYGAGAHSDYGFITPLATDNVSGLPIRSTDTHVNHSTLKCRLQLLIIQHFGKD</sequence>
<gene>
    <name evidence="2" type="ORF">LVIROSA_LOCUS13726</name>
</gene>
<evidence type="ECO:0000256" key="1">
    <source>
        <dbReference type="SAM" id="SignalP"/>
    </source>
</evidence>
<organism evidence="2 3">
    <name type="scientific">Lactuca virosa</name>
    <dbReference type="NCBI Taxonomy" id="75947"/>
    <lineage>
        <taxon>Eukaryota</taxon>
        <taxon>Viridiplantae</taxon>
        <taxon>Streptophyta</taxon>
        <taxon>Embryophyta</taxon>
        <taxon>Tracheophyta</taxon>
        <taxon>Spermatophyta</taxon>
        <taxon>Magnoliopsida</taxon>
        <taxon>eudicotyledons</taxon>
        <taxon>Gunneridae</taxon>
        <taxon>Pentapetalae</taxon>
        <taxon>asterids</taxon>
        <taxon>campanulids</taxon>
        <taxon>Asterales</taxon>
        <taxon>Asteraceae</taxon>
        <taxon>Cichorioideae</taxon>
        <taxon>Cichorieae</taxon>
        <taxon>Lactucinae</taxon>
        <taxon>Lactuca</taxon>
    </lineage>
</organism>
<protein>
    <submittedName>
        <fullName evidence="2">Uncharacterized protein</fullName>
    </submittedName>
</protein>
<evidence type="ECO:0000313" key="3">
    <source>
        <dbReference type="Proteomes" id="UP001157418"/>
    </source>
</evidence>
<dbReference type="InterPro" id="IPR027443">
    <property type="entry name" value="IPNS-like_sf"/>
</dbReference>
<keyword evidence="3" id="KW-1185">Reference proteome</keyword>
<evidence type="ECO:0000313" key="2">
    <source>
        <dbReference type="EMBL" id="CAH1426657.1"/>
    </source>
</evidence>
<feature type="signal peptide" evidence="1">
    <location>
        <begin position="1"/>
        <end position="19"/>
    </location>
</feature>
<proteinExistence type="predicted"/>
<dbReference type="AlphaFoldDB" id="A0AAU9MJ34"/>
<dbReference type="EMBL" id="CAKMRJ010002223">
    <property type="protein sequence ID" value="CAH1426657.1"/>
    <property type="molecule type" value="Genomic_DNA"/>
</dbReference>
<dbReference type="Gene3D" id="2.60.120.330">
    <property type="entry name" value="B-lactam Antibiotic, Isopenicillin N Synthase, Chain"/>
    <property type="match status" value="1"/>
</dbReference>
<name>A0AAU9MJ34_9ASTR</name>
<reference evidence="2 3" key="1">
    <citation type="submission" date="2022-01" db="EMBL/GenBank/DDBJ databases">
        <authorList>
            <person name="Xiong W."/>
            <person name="Schranz E."/>
        </authorList>
    </citation>
    <scope>NUCLEOTIDE SEQUENCE [LARGE SCALE GENOMIC DNA]</scope>
</reference>
<dbReference type="SUPFAM" id="SSF51197">
    <property type="entry name" value="Clavaminate synthase-like"/>
    <property type="match status" value="1"/>
</dbReference>
<feature type="chain" id="PRO_5043639296" evidence="1">
    <location>
        <begin position="20"/>
        <end position="96"/>
    </location>
</feature>
<dbReference type="Proteomes" id="UP001157418">
    <property type="component" value="Unassembled WGS sequence"/>
</dbReference>
<keyword evidence="1" id="KW-0732">Signal</keyword>
<accession>A0AAU9MJ34</accession>